<dbReference type="Pfam" id="PF00166">
    <property type="entry name" value="Cpn10"/>
    <property type="match status" value="1"/>
</dbReference>
<evidence type="ECO:0000313" key="4">
    <source>
        <dbReference type="EMBL" id="CAB4193885.1"/>
    </source>
</evidence>
<dbReference type="GO" id="GO:0051087">
    <property type="term" value="F:protein-folding chaperone binding"/>
    <property type="evidence" value="ECO:0007669"/>
    <property type="project" value="TreeGrafter"/>
</dbReference>
<dbReference type="FunFam" id="2.30.33.40:FF:000001">
    <property type="entry name" value="10 kDa chaperonin"/>
    <property type="match status" value="1"/>
</dbReference>
<dbReference type="GO" id="GO:0005524">
    <property type="term" value="F:ATP binding"/>
    <property type="evidence" value="ECO:0007669"/>
    <property type="project" value="InterPro"/>
</dbReference>
<dbReference type="CDD" id="cd00320">
    <property type="entry name" value="cpn10"/>
    <property type="match status" value="1"/>
</dbReference>
<dbReference type="GO" id="GO:0046872">
    <property type="term" value="F:metal ion binding"/>
    <property type="evidence" value="ECO:0007669"/>
    <property type="project" value="TreeGrafter"/>
</dbReference>
<dbReference type="Gene3D" id="2.30.33.40">
    <property type="entry name" value="GroES chaperonin"/>
    <property type="match status" value="1"/>
</dbReference>
<reference evidence="4" key="1">
    <citation type="submission" date="2020-05" db="EMBL/GenBank/DDBJ databases">
        <authorList>
            <person name="Chiriac C."/>
            <person name="Salcher M."/>
            <person name="Ghai R."/>
            <person name="Kavagutti S V."/>
        </authorList>
    </citation>
    <scope>NUCLEOTIDE SEQUENCE</scope>
</reference>
<dbReference type="PANTHER" id="PTHR10772:SF58">
    <property type="entry name" value="CO-CHAPERONIN GROES"/>
    <property type="match status" value="1"/>
</dbReference>
<dbReference type="InterPro" id="IPR037124">
    <property type="entry name" value="Chaperonin_GroES_sf"/>
</dbReference>
<dbReference type="EMBL" id="LR797195">
    <property type="protein sequence ID" value="CAB4193885.1"/>
    <property type="molecule type" value="Genomic_DNA"/>
</dbReference>
<evidence type="ECO:0000313" key="3">
    <source>
        <dbReference type="EMBL" id="CAB4175638.1"/>
    </source>
</evidence>
<organism evidence="4">
    <name type="scientific">uncultured Caudovirales phage</name>
    <dbReference type="NCBI Taxonomy" id="2100421"/>
    <lineage>
        <taxon>Viruses</taxon>
        <taxon>Duplodnaviria</taxon>
        <taxon>Heunggongvirae</taxon>
        <taxon>Uroviricota</taxon>
        <taxon>Caudoviricetes</taxon>
        <taxon>Peduoviridae</taxon>
        <taxon>Maltschvirus</taxon>
        <taxon>Maltschvirus maltsch</taxon>
    </lineage>
</organism>
<dbReference type="PANTHER" id="PTHR10772">
    <property type="entry name" value="10 KDA HEAT SHOCK PROTEIN"/>
    <property type="match status" value="1"/>
</dbReference>
<gene>
    <name evidence="4" type="ORF">UFOVP1247_256</name>
    <name evidence="3" type="ORF">UFOVP970_296</name>
</gene>
<dbReference type="SUPFAM" id="SSF50129">
    <property type="entry name" value="GroES-like"/>
    <property type="match status" value="1"/>
</dbReference>
<accession>A0A6J5RNR9</accession>
<dbReference type="GO" id="GO:0051082">
    <property type="term" value="F:unfolded protein binding"/>
    <property type="evidence" value="ECO:0007669"/>
    <property type="project" value="TreeGrafter"/>
</dbReference>
<evidence type="ECO:0000256" key="1">
    <source>
        <dbReference type="ARBA" id="ARBA00006975"/>
    </source>
</evidence>
<dbReference type="InterPro" id="IPR011032">
    <property type="entry name" value="GroES-like_sf"/>
</dbReference>
<dbReference type="PRINTS" id="PR00297">
    <property type="entry name" value="CHAPERONIN10"/>
</dbReference>
<sequence>MKPLYERVLVKPRDKETRTKQGIMLPEKAVKKPNIGTVVNCGDGTKNNQMVVKPGDLILFNRYAGLELLYKGEKHYVIMANEIIGILDDPEDISLEEFE</sequence>
<proteinExistence type="inferred from homology"/>
<dbReference type="SMART" id="SM00883">
    <property type="entry name" value="Cpn10"/>
    <property type="match status" value="1"/>
</dbReference>
<comment type="similarity">
    <text evidence="1">Belongs to the GroES chaperonin family.</text>
</comment>
<name>A0A6J5RNR9_9CAUD</name>
<dbReference type="GO" id="GO:0044183">
    <property type="term" value="F:protein folding chaperone"/>
    <property type="evidence" value="ECO:0007669"/>
    <property type="project" value="InterPro"/>
</dbReference>
<keyword evidence="2" id="KW-0143">Chaperone</keyword>
<protein>
    <submittedName>
        <fullName evidence="4">GroS Co-chaperonin GroES (HSP10)</fullName>
    </submittedName>
</protein>
<dbReference type="InterPro" id="IPR020818">
    <property type="entry name" value="Chaperonin_GroES"/>
</dbReference>
<dbReference type="EMBL" id="LR796916">
    <property type="protein sequence ID" value="CAB4175638.1"/>
    <property type="molecule type" value="Genomic_DNA"/>
</dbReference>
<evidence type="ECO:0000256" key="2">
    <source>
        <dbReference type="ARBA" id="ARBA00023186"/>
    </source>
</evidence>